<comment type="caution">
    <text evidence="1">The sequence shown here is derived from an EMBL/GenBank/DDBJ whole genome shotgun (WGS) entry which is preliminary data.</text>
</comment>
<dbReference type="AlphaFoldDB" id="A0A9P1CVS3"/>
<dbReference type="GO" id="GO:0051213">
    <property type="term" value="F:dioxygenase activity"/>
    <property type="evidence" value="ECO:0007669"/>
    <property type="project" value="UniProtKB-KW"/>
</dbReference>
<sequence>MDSKGERLLAAATAPVAAPLPQALRGRWRLSFDPQRLRLREEAMEILEKAEVGSFSPSGCLEEYQARPEIFRSFALRQDLHCLVEASPGFLEVYEQLLLTVLLPWLKELKSATQKRAQFWYQYPPTLRVQPGRSREFKRPHRDAEYGHQIGELNCWMPLTDYNLTQTTLWVESEPDRGDYEPLDISYGQIGIFHGTLCRHHVPQNSSDFTRVSMDFRIGLGEYFDPSWQLDGVKHVHGRALACLFWGRTPTGHPTTC</sequence>
<evidence type="ECO:0000313" key="1">
    <source>
        <dbReference type="EMBL" id="CAI3998458.1"/>
    </source>
</evidence>
<dbReference type="EMBL" id="CAMXCT030002481">
    <property type="protein sequence ID" value="CAL4785770.1"/>
    <property type="molecule type" value="Genomic_DNA"/>
</dbReference>
<gene>
    <name evidence="1" type="ORF">C1SCF055_LOCUS24755</name>
</gene>
<accession>A0A9P1CVS3</accession>
<evidence type="ECO:0000313" key="2">
    <source>
        <dbReference type="EMBL" id="CAL4785770.1"/>
    </source>
</evidence>
<organism evidence="1">
    <name type="scientific">Cladocopium goreaui</name>
    <dbReference type="NCBI Taxonomy" id="2562237"/>
    <lineage>
        <taxon>Eukaryota</taxon>
        <taxon>Sar</taxon>
        <taxon>Alveolata</taxon>
        <taxon>Dinophyceae</taxon>
        <taxon>Suessiales</taxon>
        <taxon>Symbiodiniaceae</taxon>
        <taxon>Cladocopium</taxon>
    </lineage>
</organism>
<dbReference type="Gene3D" id="2.60.120.620">
    <property type="entry name" value="q2cbj1_9rhob like domain"/>
    <property type="match status" value="1"/>
</dbReference>
<protein>
    <submittedName>
        <fullName evidence="2">Fe2OG dioxygenase domain-containing protein</fullName>
    </submittedName>
</protein>
<dbReference type="OrthoDB" id="10260017at2759"/>
<reference evidence="2 3" key="2">
    <citation type="submission" date="2024-05" db="EMBL/GenBank/DDBJ databases">
        <authorList>
            <person name="Chen Y."/>
            <person name="Shah S."/>
            <person name="Dougan E. K."/>
            <person name="Thang M."/>
            <person name="Chan C."/>
        </authorList>
    </citation>
    <scope>NUCLEOTIDE SEQUENCE [LARGE SCALE GENOMIC DNA]</scope>
</reference>
<dbReference type="EMBL" id="CAMXCT020002481">
    <property type="protein sequence ID" value="CAL1151833.1"/>
    <property type="molecule type" value="Genomic_DNA"/>
</dbReference>
<reference evidence="1" key="1">
    <citation type="submission" date="2022-10" db="EMBL/GenBank/DDBJ databases">
        <authorList>
            <person name="Chen Y."/>
            <person name="Dougan E. K."/>
            <person name="Chan C."/>
            <person name="Rhodes N."/>
            <person name="Thang M."/>
        </authorList>
    </citation>
    <scope>NUCLEOTIDE SEQUENCE</scope>
</reference>
<dbReference type="EMBL" id="CAMXCT010002481">
    <property type="protein sequence ID" value="CAI3998458.1"/>
    <property type="molecule type" value="Genomic_DNA"/>
</dbReference>
<dbReference type="Proteomes" id="UP001152797">
    <property type="component" value="Unassembled WGS sequence"/>
</dbReference>
<keyword evidence="3" id="KW-1185">Reference proteome</keyword>
<keyword evidence="2" id="KW-0223">Dioxygenase</keyword>
<name>A0A9P1CVS3_9DINO</name>
<keyword evidence="2" id="KW-0560">Oxidoreductase</keyword>
<proteinExistence type="predicted"/>
<dbReference type="SUPFAM" id="SSF51197">
    <property type="entry name" value="Clavaminate synthase-like"/>
    <property type="match status" value="1"/>
</dbReference>
<evidence type="ECO:0000313" key="3">
    <source>
        <dbReference type="Proteomes" id="UP001152797"/>
    </source>
</evidence>